<evidence type="ECO:0000313" key="1">
    <source>
        <dbReference type="EMBL" id="MFC3551695.1"/>
    </source>
</evidence>
<dbReference type="EMBL" id="JBHRXK010000005">
    <property type="protein sequence ID" value="MFC3551695.1"/>
    <property type="molecule type" value="Genomic_DNA"/>
</dbReference>
<dbReference type="GO" id="GO:0016787">
    <property type="term" value="F:hydrolase activity"/>
    <property type="evidence" value="ECO:0007669"/>
    <property type="project" value="UniProtKB-KW"/>
</dbReference>
<reference evidence="2" key="1">
    <citation type="journal article" date="2019" name="Int. J. Syst. Evol. Microbiol.">
        <title>The Global Catalogue of Microorganisms (GCM) 10K type strain sequencing project: providing services to taxonomists for standard genome sequencing and annotation.</title>
        <authorList>
            <consortium name="The Broad Institute Genomics Platform"/>
            <consortium name="The Broad Institute Genome Sequencing Center for Infectious Disease"/>
            <person name="Wu L."/>
            <person name="Ma J."/>
        </authorList>
    </citation>
    <scope>NUCLEOTIDE SEQUENCE [LARGE SCALE GENOMIC DNA]</scope>
    <source>
        <strain evidence="2">KCTC 42875</strain>
    </source>
</reference>
<dbReference type="NCBIfam" id="TIGR01488">
    <property type="entry name" value="HAD-SF-IB"/>
    <property type="match status" value="1"/>
</dbReference>
<dbReference type="NCBIfam" id="TIGR01490">
    <property type="entry name" value="HAD-SF-IB-hyp1"/>
    <property type="match status" value="1"/>
</dbReference>
<organism evidence="1 2">
    <name type="scientific">Lysobacter cavernae</name>
    <dbReference type="NCBI Taxonomy" id="1685901"/>
    <lineage>
        <taxon>Bacteria</taxon>
        <taxon>Pseudomonadati</taxon>
        <taxon>Pseudomonadota</taxon>
        <taxon>Gammaproteobacteria</taxon>
        <taxon>Lysobacterales</taxon>
        <taxon>Lysobacteraceae</taxon>
        <taxon>Lysobacter</taxon>
    </lineage>
</organism>
<dbReference type="Pfam" id="PF12710">
    <property type="entry name" value="HAD"/>
    <property type="match status" value="1"/>
</dbReference>
<dbReference type="Gene3D" id="1.20.1440.100">
    <property type="entry name" value="SG protein - dephosphorylation function"/>
    <property type="match status" value="1"/>
</dbReference>
<dbReference type="InterPro" id="IPR036412">
    <property type="entry name" value="HAD-like_sf"/>
</dbReference>
<accession>A0ABV7RQQ2</accession>
<dbReference type="Proteomes" id="UP001595740">
    <property type="component" value="Unassembled WGS sequence"/>
</dbReference>
<keyword evidence="1" id="KW-0378">Hydrolase</keyword>
<sequence length="198" mass="22513">MNLALFDFDGTITYGDTFSVFVRDTVSPGRLVAGQLLLAPLIAGYKLGVVSGSLLRTRVTGFGFRGLREDDIRRAGIRYAREVLHGVVRPQALERILWHKAQGDVVVVVSASLDMYLTHWCRHHGLDLICNELESRDGVLTGRYRHGDCHSDEKARRILARYDVSDFPTVYAYGDTREDLAMLDLAHKKYFRWREVVD</sequence>
<dbReference type="InterPro" id="IPR050582">
    <property type="entry name" value="HAD-like_SerB"/>
</dbReference>
<dbReference type="InterPro" id="IPR023214">
    <property type="entry name" value="HAD_sf"/>
</dbReference>
<dbReference type="PANTHER" id="PTHR43344:SF14">
    <property type="entry name" value="HAD-IB FAMILY HYDROLASE"/>
    <property type="match status" value="1"/>
</dbReference>
<dbReference type="EC" id="3.1.3.-" evidence="1"/>
<dbReference type="RefSeq" id="WP_386759467.1">
    <property type="nucleotide sequence ID" value="NZ_JBHRXK010000005.1"/>
</dbReference>
<protein>
    <submittedName>
        <fullName evidence="1">HAD family hydrolase</fullName>
        <ecNumber evidence="1">3.1.3.-</ecNumber>
    </submittedName>
</protein>
<keyword evidence="2" id="KW-1185">Reference proteome</keyword>
<name>A0ABV7RQQ2_9GAMM</name>
<dbReference type="SUPFAM" id="SSF56784">
    <property type="entry name" value="HAD-like"/>
    <property type="match status" value="1"/>
</dbReference>
<dbReference type="CDD" id="cd02612">
    <property type="entry name" value="HAD_PGPPase"/>
    <property type="match status" value="1"/>
</dbReference>
<dbReference type="PANTHER" id="PTHR43344">
    <property type="entry name" value="PHOSPHOSERINE PHOSPHATASE"/>
    <property type="match status" value="1"/>
</dbReference>
<evidence type="ECO:0000313" key="2">
    <source>
        <dbReference type="Proteomes" id="UP001595740"/>
    </source>
</evidence>
<proteinExistence type="predicted"/>
<comment type="caution">
    <text evidence="1">The sequence shown here is derived from an EMBL/GenBank/DDBJ whole genome shotgun (WGS) entry which is preliminary data.</text>
</comment>
<gene>
    <name evidence="1" type="ORF">ACFOLC_11815</name>
</gene>
<dbReference type="InterPro" id="IPR006385">
    <property type="entry name" value="HAD_hydro_SerB1"/>
</dbReference>
<dbReference type="Gene3D" id="3.40.50.1000">
    <property type="entry name" value="HAD superfamily/HAD-like"/>
    <property type="match status" value="1"/>
</dbReference>